<dbReference type="GO" id="GO:0016604">
    <property type="term" value="C:nuclear body"/>
    <property type="evidence" value="ECO:0007669"/>
    <property type="project" value="TreeGrafter"/>
</dbReference>
<protein>
    <recommendedName>
        <fullName evidence="5">C2H2-type domain-containing protein</fullName>
    </recommendedName>
</protein>
<name>A0A8E2EPQ0_9PEZI</name>
<sequence length="870" mass="98314">MDSYTTRDDSVRPAIDSYRRRSPGLADRRPRPNRGRSRSPQAIDRYQPDRLPRDDYYRGRDDIHRRRSSPPPVQAGIDRYVPGQEPSAPLFVTNPLPNPMTLEYQVGFNFFAEWWRMEQLIKEERERAKNGGRKPDRLKGEREAREERGKEREQIQTAYDAYKEKLQVQMARTFVQQHKGEEWFKERYDPESKAKFRQKLSEFRHAMYGEWERNLEAGVFDEFTLEGIYKNESNGAGGIVEKEEGETTAANEVLGVGDLLPSRGGDLRDEASLQPTLLIKTIAPTVSREKMEAFCKEHLGESAGGFKWLSLSDPNPLKKCHRIGWVILNPDTDQPMKDERGDGRDEDDEDAEEGATRSETDAPTGTAQKALAEINGKTIHDEERGDFTCHVGVHEPPAAPRKKALWDLFSAPERIERDLQLAIRLVTKLDEELGSDCNGIAKIEQRVEELRSKGWLQPPANAPAGVKKEKDPEELEEGEDATMEDDDEGAYDDEVDDEELLAKKKKLDLLIEYLRRVFNFCFFCVFESDSVHELTRKCPGGHLRRPRSSLTTAAKSTAKATATGQPFPYKKQESSGENEAGDSPVEEKKTPKINGKSQQQLQRAYNWVKTYEDKLLQILEPENVDIKKLGGKPVEEAIEDELIKYVKQEDEAKWRCKVPECTKLFKGQHFWRKHVEKRHTEWFEKLQQDVNLVNTYVLDPAHIAPSRSDANSNGHFPINNHATTGTPRGFNLSSMPFSFPAGVGNGMPNPAAIQAFFNPAGINTSNWGAPGLTEDDRHQAGPMRRTGNRFSNRPTGPYDRQQKDARQMRWNNAGRLTPPRPGGGRPGSGPRFADGGAATVGPREAVQGRSLKSYEDLDAVGGSGNGELNY</sequence>
<dbReference type="InterPro" id="IPR021933">
    <property type="entry name" value="SERRATE/Ars2_N"/>
</dbReference>
<evidence type="ECO:0000256" key="2">
    <source>
        <dbReference type="ARBA" id="ARBA00005407"/>
    </source>
</evidence>
<dbReference type="Pfam" id="PF13821">
    <property type="entry name" value="DUF4187"/>
    <property type="match status" value="1"/>
</dbReference>
<feature type="region of interest" description="Disordered" evidence="4">
    <location>
        <begin position="767"/>
        <end position="870"/>
    </location>
</feature>
<dbReference type="AlphaFoldDB" id="A0A8E2EPQ0"/>
<proteinExistence type="inferred from homology"/>
<dbReference type="PROSITE" id="PS00028">
    <property type="entry name" value="ZINC_FINGER_C2H2_1"/>
    <property type="match status" value="1"/>
</dbReference>
<evidence type="ECO:0000313" key="6">
    <source>
        <dbReference type="EMBL" id="OCL02363.1"/>
    </source>
</evidence>
<feature type="domain" description="C2H2-type" evidence="5">
    <location>
        <begin position="656"/>
        <end position="679"/>
    </location>
</feature>
<feature type="compositionally biased region" description="Basic and acidic residues" evidence="4">
    <location>
        <begin position="334"/>
        <end position="343"/>
    </location>
</feature>
<feature type="compositionally biased region" description="Low complexity" evidence="4">
    <location>
        <begin position="551"/>
        <end position="563"/>
    </location>
</feature>
<dbReference type="EMBL" id="KV750967">
    <property type="protein sequence ID" value="OCL02363.1"/>
    <property type="molecule type" value="Genomic_DNA"/>
</dbReference>
<dbReference type="PANTHER" id="PTHR13165:SF0">
    <property type="entry name" value="SERRATE RNA EFFECTOR MOLECULE HOMOLOG"/>
    <property type="match status" value="1"/>
</dbReference>
<gene>
    <name evidence="6" type="ORF">AOQ84DRAFT_187973</name>
</gene>
<evidence type="ECO:0000313" key="7">
    <source>
        <dbReference type="Proteomes" id="UP000250140"/>
    </source>
</evidence>
<dbReference type="InterPro" id="IPR039727">
    <property type="entry name" value="SE/Ars2"/>
</dbReference>
<organism evidence="6 7">
    <name type="scientific">Glonium stellatum</name>
    <dbReference type="NCBI Taxonomy" id="574774"/>
    <lineage>
        <taxon>Eukaryota</taxon>
        <taxon>Fungi</taxon>
        <taxon>Dikarya</taxon>
        <taxon>Ascomycota</taxon>
        <taxon>Pezizomycotina</taxon>
        <taxon>Dothideomycetes</taxon>
        <taxon>Pleosporomycetidae</taxon>
        <taxon>Gloniales</taxon>
        <taxon>Gloniaceae</taxon>
        <taxon>Glonium</taxon>
    </lineage>
</organism>
<dbReference type="Proteomes" id="UP000250140">
    <property type="component" value="Unassembled WGS sequence"/>
</dbReference>
<reference evidence="6 7" key="1">
    <citation type="journal article" date="2016" name="Nat. Commun.">
        <title>Ectomycorrhizal ecology is imprinted in the genome of the dominant symbiotic fungus Cenococcum geophilum.</title>
        <authorList>
            <consortium name="DOE Joint Genome Institute"/>
            <person name="Peter M."/>
            <person name="Kohler A."/>
            <person name="Ohm R.A."/>
            <person name="Kuo A."/>
            <person name="Krutzmann J."/>
            <person name="Morin E."/>
            <person name="Arend M."/>
            <person name="Barry K.W."/>
            <person name="Binder M."/>
            <person name="Choi C."/>
            <person name="Clum A."/>
            <person name="Copeland A."/>
            <person name="Grisel N."/>
            <person name="Haridas S."/>
            <person name="Kipfer T."/>
            <person name="LaButti K."/>
            <person name="Lindquist E."/>
            <person name="Lipzen A."/>
            <person name="Maire R."/>
            <person name="Meier B."/>
            <person name="Mihaltcheva S."/>
            <person name="Molinier V."/>
            <person name="Murat C."/>
            <person name="Poggeler S."/>
            <person name="Quandt C.A."/>
            <person name="Sperisen C."/>
            <person name="Tritt A."/>
            <person name="Tisserant E."/>
            <person name="Crous P.W."/>
            <person name="Henrissat B."/>
            <person name="Nehls U."/>
            <person name="Egli S."/>
            <person name="Spatafora J.W."/>
            <person name="Grigoriev I.V."/>
            <person name="Martin F.M."/>
        </authorList>
    </citation>
    <scope>NUCLEOTIDE SEQUENCE [LARGE SCALE GENOMIC DNA]</scope>
    <source>
        <strain evidence="6 7">CBS 207.34</strain>
    </source>
</reference>
<feature type="compositionally biased region" description="Basic and acidic residues" evidence="4">
    <location>
        <begin position="1"/>
        <end position="11"/>
    </location>
</feature>
<feature type="compositionally biased region" description="Gly residues" evidence="4">
    <location>
        <begin position="861"/>
        <end position="870"/>
    </location>
</feature>
<dbReference type="Pfam" id="PF04959">
    <property type="entry name" value="ARS2"/>
    <property type="match status" value="1"/>
</dbReference>
<feature type="region of interest" description="Disordered" evidence="4">
    <location>
        <begin position="126"/>
        <end position="153"/>
    </location>
</feature>
<feature type="compositionally biased region" description="Acidic residues" evidence="4">
    <location>
        <begin position="472"/>
        <end position="495"/>
    </location>
</feature>
<evidence type="ECO:0000256" key="4">
    <source>
        <dbReference type="SAM" id="MobiDB-lite"/>
    </source>
</evidence>
<dbReference type="SMART" id="SM01173">
    <property type="entry name" value="DUF4187"/>
    <property type="match status" value="1"/>
</dbReference>
<evidence type="ECO:0000259" key="5">
    <source>
        <dbReference type="PROSITE" id="PS00028"/>
    </source>
</evidence>
<dbReference type="Pfam" id="PF12066">
    <property type="entry name" value="SERRATE_Ars2_N"/>
    <property type="match status" value="1"/>
</dbReference>
<feature type="region of interest" description="Disordered" evidence="4">
    <location>
        <begin position="1"/>
        <end position="82"/>
    </location>
</feature>
<feature type="region of interest" description="Disordered" evidence="4">
    <location>
        <begin position="329"/>
        <end position="367"/>
    </location>
</feature>
<dbReference type="InterPro" id="IPR013087">
    <property type="entry name" value="Znf_C2H2_type"/>
</dbReference>
<evidence type="ECO:0000256" key="3">
    <source>
        <dbReference type="ARBA" id="ARBA00023242"/>
    </source>
</evidence>
<comment type="similarity">
    <text evidence="2">Belongs to the ARS2 family.</text>
</comment>
<dbReference type="GO" id="GO:0031047">
    <property type="term" value="P:regulatory ncRNA-mediated gene silencing"/>
    <property type="evidence" value="ECO:0007669"/>
    <property type="project" value="UniProtKB-ARBA"/>
</dbReference>
<dbReference type="OrthoDB" id="342064at2759"/>
<keyword evidence="3" id="KW-0539">Nucleus</keyword>
<dbReference type="PANTHER" id="PTHR13165">
    <property type="entry name" value="ARSENITE-RESISTANCE PROTEIN 2"/>
    <property type="match status" value="1"/>
</dbReference>
<keyword evidence="7" id="KW-1185">Reference proteome</keyword>
<feature type="compositionally biased region" description="Basic and acidic residues" evidence="4">
    <location>
        <begin position="46"/>
        <end position="64"/>
    </location>
</feature>
<dbReference type="GO" id="GO:0016070">
    <property type="term" value="P:RNA metabolic process"/>
    <property type="evidence" value="ECO:0007669"/>
    <property type="project" value="UniProtKB-ARBA"/>
</dbReference>
<accession>A0A8E2EPQ0</accession>
<feature type="region of interest" description="Disordered" evidence="4">
    <location>
        <begin position="454"/>
        <end position="495"/>
    </location>
</feature>
<comment type="subcellular location">
    <subcellularLocation>
        <location evidence="1">Nucleus</location>
    </subcellularLocation>
</comment>
<evidence type="ECO:0000256" key="1">
    <source>
        <dbReference type="ARBA" id="ARBA00004123"/>
    </source>
</evidence>
<dbReference type="InterPro" id="IPR007042">
    <property type="entry name" value="SERRATE/Ars2_C"/>
</dbReference>
<feature type="region of interest" description="Disordered" evidence="4">
    <location>
        <begin position="538"/>
        <end position="596"/>
    </location>
</feature>
<dbReference type="InterPro" id="IPR025239">
    <property type="entry name" value="DUF4187"/>
</dbReference>
<feature type="compositionally biased region" description="Acidic residues" evidence="4">
    <location>
        <begin position="344"/>
        <end position="353"/>
    </location>
</feature>